<evidence type="ECO:0000259" key="1">
    <source>
        <dbReference type="Pfam" id="PF24764"/>
    </source>
</evidence>
<dbReference type="Pfam" id="PF24764">
    <property type="entry name" value="rva_4"/>
    <property type="match status" value="1"/>
</dbReference>
<dbReference type="InterPro" id="IPR012337">
    <property type="entry name" value="RNaseH-like_sf"/>
</dbReference>
<dbReference type="Proteomes" id="UP001174136">
    <property type="component" value="Unassembled WGS sequence"/>
</dbReference>
<protein>
    <recommendedName>
        <fullName evidence="1">Integrase core domain-containing protein</fullName>
    </recommendedName>
</protein>
<feature type="domain" description="Integrase core" evidence="1">
    <location>
        <begin position="115"/>
        <end position="291"/>
    </location>
</feature>
<dbReference type="PANTHER" id="PTHR46791">
    <property type="entry name" value="EXPRESSED PROTEIN"/>
    <property type="match status" value="1"/>
</dbReference>
<gene>
    <name evidence="2" type="ORF">N1851_017539</name>
</gene>
<dbReference type="InterPro" id="IPR036397">
    <property type="entry name" value="RNaseH_sf"/>
</dbReference>
<comment type="caution">
    <text evidence="2">The sequence shown here is derived from an EMBL/GenBank/DDBJ whole genome shotgun (WGS) entry which is preliminary data.</text>
</comment>
<reference evidence="2" key="1">
    <citation type="journal article" date="2023" name="Front. Mar. Sci.">
        <title>A new Merluccius polli reference genome to investigate the effects of global change in West African waters.</title>
        <authorList>
            <person name="Mateo J.L."/>
            <person name="Blanco-Fernandez C."/>
            <person name="Garcia-Vazquez E."/>
            <person name="Machado-Schiaffino G."/>
        </authorList>
    </citation>
    <scope>NUCLEOTIDE SEQUENCE</scope>
    <source>
        <strain evidence="2">C29</strain>
        <tissue evidence="2">Fin</tissue>
    </source>
</reference>
<accession>A0AA47NYZ3</accession>
<proteinExistence type="predicted"/>
<dbReference type="EMBL" id="JAOPHQ010003163">
    <property type="protein sequence ID" value="KAK0144111.1"/>
    <property type="molecule type" value="Genomic_DNA"/>
</dbReference>
<name>A0AA47NYZ3_MERPO</name>
<keyword evidence="3" id="KW-1185">Reference proteome</keyword>
<dbReference type="Gene3D" id="3.30.420.10">
    <property type="entry name" value="Ribonuclease H-like superfamily/Ribonuclease H"/>
    <property type="match status" value="1"/>
</dbReference>
<dbReference type="PANTHER" id="PTHR46791:SF13">
    <property type="entry name" value="CLR5 DOMAIN-CONTAINING PROTEIN"/>
    <property type="match status" value="1"/>
</dbReference>
<evidence type="ECO:0000313" key="2">
    <source>
        <dbReference type="EMBL" id="KAK0144111.1"/>
    </source>
</evidence>
<organism evidence="2 3">
    <name type="scientific">Merluccius polli</name>
    <name type="common">Benguela hake</name>
    <name type="synonym">Merluccius cadenati</name>
    <dbReference type="NCBI Taxonomy" id="89951"/>
    <lineage>
        <taxon>Eukaryota</taxon>
        <taxon>Metazoa</taxon>
        <taxon>Chordata</taxon>
        <taxon>Craniata</taxon>
        <taxon>Vertebrata</taxon>
        <taxon>Euteleostomi</taxon>
        <taxon>Actinopterygii</taxon>
        <taxon>Neopterygii</taxon>
        <taxon>Teleostei</taxon>
        <taxon>Neoteleostei</taxon>
        <taxon>Acanthomorphata</taxon>
        <taxon>Zeiogadaria</taxon>
        <taxon>Gadariae</taxon>
        <taxon>Gadiformes</taxon>
        <taxon>Gadoidei</taxon>
        <taxon>Merlucciidae</taxon>
        <taxon>Merluccius</taxon>
    </lineage>
</organism>
<dbReference type="GO" id="GO:0003676">
    <property type="term" value="F:nucleic acid binding"/>
    <property type="evidence" value="ECO:0007669"/>
    <property type="project" value="InterPro"/>
</dbReference>
<evidence type="ECO:0000313" key="3">
    <source>
        <dbReference type="Proteomes" id="UP001174136"/>
    </source>
</evidence>
<sequence>MACVDNLVKLYFRIGFNNKEILAILAQNHSVVISVRTLKRLCGKLRLFRRRNHTNLEEVAAFLQTELAGNGQMQGYKWLHLGYVVSQNTVRQLIKLFDPEGVEQRRARRLRRRQYHSKGPNALWHMDGYDKLKPYGIAISGCIDGFSRYIVWMEAYTTNNDPKVIADYFVSSAARLGGCPERLRADRGTENGHVENMLIFLRRNHSDSFARDRSFLYGRSTANQRIESWWGILRRQSVQFWIDLFQTLQRDGHFSGDFLDKSLIQFCFLNLVQAELDEVVQTWNSHKLTAKAGQGVTGGRPILMYTIPQIYGGEDHLKTIDMEELALCKEDCTPKRQYPCDETVFELCCLLIQENGWDAPRDAFSAAELYTSLRTEILLNI</sequence>
<dbReference type="InterPro" id="IPR058913">
    <property type="entry name" value="Integrase_dom_put"/>
</dbReference>
<dbReference type="AlphaFoldDB" id="A0AA47NYZ3"/>
<dbReference type="SUPFAM" id="SSF53098">
    <property type="entry name" value="Ribonuclease H-like"/>
    <property type="match status" value="1"/>
</dbReference>